<evidence type="ECO:0000256" key="1">
    <source>
        <dbReference type="SAM" id="Phobius"/>
    </source>
</evidence>
<keyword evidence="1" id="KW-0812">Transmembrane</keyword>
<name>A0A922T5T9_9STRE</name>
<comment type="caution">
    <text evidence="2">The sequence shown here is derived from an EMBL/GenBank/DDBJ whole genome shotgun (WGS) entry which is preliminary data.</text>
</comment>
<protein>
    <submittedName>
        <fullName evidence="2">Uncharacterized protein</fullName>
    </submittedName>
</protein>
<evidence type="ECO:0000313" key="3">
    <source>
        <dbReference type="Proteomes" id="UP000028704"/>
    </source>
</evidence>
<keyword evidence="1" id="KW-1133">Transmembrane helix</keyword>
<evidence type="ECO:0000313" key="2">
    <source>
        <dbReference type="EMBL" id="KED04091.1"/>
    </source>
</evidence>
<sequence>MYQIENQRWQLGKAKSFDKLVAGCLALMINVILAALLGFAIAKGSREACFIVKNKIR</sequence>
<dbReference type="EMBL" id="AWEX01000072">
    <property type="protein sequence ID" value="KED04091.1"/>
    <property type="molecule type" value="Genomic_DNA"/>
</dbReference>
<dbReference type="AlphaFoldDB" id="A0A922T5T9"/>
<keyword evidence="1" id="KW-0472">Membrane</keyword>
<proteinExistence type="predicted"/>
<accession>A0A922T5T9</accession>
<dbReference type="Proteomes" id="UP000028704">
    <property type="component" value="Unassembled WGS sequence"/>
</dbReference>
<organism evidence="2 3">
    <name type="scientific">Streptococcus equi subsp. ruminatorum CECT 5772</name>
    <dbReference type="NCBI Taxonomy" id="1051981"/>
    <lineage>
        <taxon>Bacteria</taxon>
        <taxon>Bacillati</taxon>
        <taxon>Bacillota</taxon>
        <taxon>Bacilli</taxon>
        <taxon>Lactobacillales</taxon>
        <taxon>Streptococcaceae</taxon>
        <taxon>Streptococcus</taxon>
    </lineage>
</organism>
<reference evidence="2 3" key="1">
    <citation type="journal article" date="2014" name="Int. J. Syst. Evol. Microbiol.">
        <title>Phylogenomics and the dynamic genome evolution of the genus Streptococcus.</title>
        <authorList>
            <consortium name="The Broad Institute Genome Sequencing Platform"/>
            <person name="Richards V.P."/>
            <person name="Palmer S.R."/>
            <person name="Pavinski Bitar P.D."/>
            <person name="Qin X."/>
            <person name="Weinstock G.M."/>
            <person name="Highlander S.K."/>
            <person name="Town C.D."/>
            <person name="Burne R.A."/>
            <person name="Stanhope M.J."/>
        </authorList>
    </citation>
    <scope>NUCLEOTIDE SEQUENCE [LARGE SCALE GENOMIC DNA]</scope>
    <source>
        <strain evidence="2 3">CECT 5772</strain>
    </source>
</reference>
<feature type="transmembrane region" description="Helical" evidence="1">
    <location>
        <begin position="20"/>
        <end position="42"/>
    </location>
</feature>
<gene>
    <name evidence="2" type="ORF">CECT5772_07143</name>
</gene>